<dbReference type="Proteomes" id="UP000396862">
    <property type="component" value="Unassembled WGS sequence"/>
</dbReference>
<evidence type="ECO:0000313" key="3">
    <source>
        <dbReference type="EMBL" id="PSK84344.1"/>
    </source>
</evidence>
<comment type="caution">
    <text evidence="3">The sequence shown here is derived from an EMBL/GenBank/DDBJ whole genome shotgun (WGS) entry which is preliminary data.</text>
</comment>
<dbReference type="EMBL" id="BLAU01000001">
    <property type="protein sequence ID" value="GET20520.1"/>
    <property type="molecule type" value="Genomic_DNA"/>
</dbReference>
<dbReference type="InterPro" id="IPR036291">
    <property type="entry name" value="NAD(P)-bd_dom_sf"/>
</dbReference>
<dbReference type="EMBL" id="PYGC01000002">
    <property type="protein sequence ID" value="PSK84344.1"/>
    <property type="molecule type" value="Genomic_DNA"/>
</dbReference>
<dbReference type="GO" id="GO:0010304">
    <property type="term" value="P:PSII associated light-harvesting complex II catabolic process"/>
    <property type="evidence" value="ECO:0007669"/>
    <property type="project" value="TreeGrafter"/>
</dbReference>
<comment type="similarity">
    <text evidence="1">Belongs to the short-chain dehydrogenases/reductases (SDR) family.</text>
</comment>
<dbReference type="SUPFAM" id="SSF51735">
    <property type="entry name" value="NAD(P)-binding Rossmann-fold domains"/>
    <property type="match status" value="1"/>
</dbReference>
<proteinExistence type="inferred from homology"/>
<dbReference type="InterPro" id="IPR002347">
    <property type="entry name" value="SDR_fam"/>
</dbReference>
<dbReference type="CDD" id="cd05233">
    <property type="entry name" value="SDR_c"/>
    <property type="match status" value="1"/>
</dbReference>
<organism evidence="3 4">
    <name type="scientific">Prolixibacter denitrificans</name>
    <dbReference type="NCBI Taxonomy" id="1541063"/>
    <lineage>
        <taxon>Bacteria</taxon>
        <taxon>Pseudomonadati</taxon>
        <taxon>Bacteroidota</taxon>
        <taxon>Bacteroidia</taxon>
        <taxon>Marinilabiliales</taxon>
        <taxon>Prolixibacteraceae</taxon>
        <taxon>Prolixibacter</taxon>
    </lineage>
</organism>
<accession>A0A2P8CH79</accession>
<dbReference type="PRINTS" id="PR00081">
    <property type="entry name" value="GDHRDH"/>
</dbReference>
<keyword evidence="5" id="KW-1185">Reference proteome</keyword>
<dbReference type="PRINTS" id="PR00080">
    <property type="entry name" value="SDRFAMILY"/>
</dbReference>
<dbReference type="PANTHER" id="PTHR24314:SF21">
    <property type="entry name" value="CHLOROPHYLL(IDE) B REDUCTASE NYC1, CHLOROPLASTIC-RELATED"/>
    <property type="match status" value="1"/>
</dbReference>
<dbReference type="Pfam" id="PF00106">
    <property type="entry name" value="adh_short"/>
    <property type="match status" value="1"/>
</dbReference>
<evidence type="ECO:0000313" key="4">
    <source>
        <dbReference type="Proteomes" id="UP000240621"/>
    </source>
</evidence>
<dbReference type="RefSeq" id="WP_106540949.1">
    <property type="nucleotide sequence ID" value="NZ_BLAU01000001.1"/>
</dbReference>
<dbReference type="OrthoDB" id="822355at2"/>
<evidence type="ECO:0000313" key="2">
    <source>
        <dbReference type="EMBL" id="GET20520.1"/>
    </source>
</evidence>
<reference evidence="3 4" key="1">
    <citation type="submission" date="2018-03" db="EMBL/GenBank/DDBJ databases">
        <title>Genomic Encyclopedia of Archaeal and Bacterial Type Strains, Phase II (KMG-II): from individual species to whole genera.</title>
        <authorList>
            <person name="Goeker M."/>
        </authorList>
    </citation>
    <scope>NUCLEOTIDE SEQUENCE [LARGE SCALE GENOMIC DNA]</scope>
    <source>
        <strain evidence="3 4">DSM 27267</strain>
    </source>
</reference>
<dbReference type="GO" id="GO:0015996">
    <property type="term" value="P:chlorophyll catabolic process"/>
    <property type="evidence" value="ECO:0007669"/>
    <property type="project" value="TreeGrafter"/>
</dbReference>
<dbReference type="AlphaFoldDB" id="A0A2P8CH79"/>
<reference evidence="2 5" key="2">
    <citation type="submission" date="2019-10" db="EMBL/GenBank/DDBJ databases">
        <title>Prolixibacter strains distinguished by the presence of nitrate reductase genes were adept at nitrate-dependent anaerobic corrosion of metallic iron and carbon steel.</title>
        <authorList>
            <person name="Iino T."/>
            <person name="Shono N."/>
            <person name="Ito K."/>
            <person name="Nakamura R."/>
            <person name="Sueoka K."/>
            <person name="Harayama S."/>
            <person name="Ohkuma M."/>
        </authorList>
    </citation>
    <scope>NUCLEOTIDE SEQUENCE [LARGE SCALE GENOMIC DNA]</scope>
    <source>
        <strain evidence="2 5">MIC1-1</strain>
    </source>
</reference>
<dbReference type="Gene3D" id="3.40.50.720">
    <property type="entry name" value="NAD(P)-binding Rossmann-like Domain"/>
    <property type="match status" value="1"/>
</dbReference>
<sequence length="269" mass="30183">MNPKHIVITGSTRGIGLGMARAFLSMGHFVSVSGRHRESVNTVARRLQQEFGSEKVAGFVVDVAVPRSLDQLWLKASLWKPIDIWINNAGVGQSDELFHHIHPEEINGVIQTNLMGVMNGTRVAYLHMKQQGHGAIYNMEGFGSGGRMMPGMTLYGTTKRALRYFTRSFAKEMEGERVLIGTLSPGMVVTDLLLDSVKKNPEAHQQSIRIFNILADRAETVAPFLAGEILKNQKNDARIAWLTSWKIVFRFFLSFFHKRTLILDEDLNS</sequence>
<dbReference type="GO" id="GO:0034256">
    <property type="term" value="F:chlorophyll(ide) b reductase activity"/>
    <property type="evidence" value="ECO:0007669"/>
    <property type="project" value="TreeGrafter"/>
</dbReference>
<protein>
    <submittedName>
        <fullName evidence="3">NADP-dependent 3-hydroxy acid dehydrogenase YdfG</fullName>
    </submittedName>
    <submittedName>
        <fullName evidence="2">Short-chain dehydrogenase</fullName>
    </submittedName>
</protein>
<dbReference type="InterPro" id="IPR052625">
    <property type="entry name" value="Chl_b_Red"/>
</dbReference>
<evidence type="ECO:0000313" key="5">
    <source>
        <dbReference type="Proteomes" id="UP000396862"/>
    </source>
</evidence>
<dbReference type="Proteomes" id="UP000240621">
    <property type="component" value="Unassembled WGS sequence"/>
</dbReference>
<evidence type="ECO:0000256" key="1">
    <source>
        <dbReference type="RuleBase" id="RU000363"/>
    </source>
</evidence>
<gene>
    <name evidence="3" type="ORF">CLV93_102130</name>
    <name evidence="2" type="ORF">JCM18694_07660</name>
</gene>
<name>A0A2P8CH79_9BACT</name>
<dbReference type="PANTHER" id="PTHR24314">
    <property type="entry name" value="NON-SPECIFIC LIPID TRANSFER PROTEIN-RELATED"/>
    <property type="match status" value="1"/>
</dbReference>